<dbReference type="Proteomes" id="UP000437748">
    <property type="component" value="Unassembled WGS sequence"/>
</dbReference>
<dbReference type="EMBL" id="WFLM01000005">
    <property type="protein sequence ID" value="KAB8037130.1"/>
    <property type="molecule type" value="Genomic_DNA"/>
</dbReference>
<dbReference type="Pfam" id="PF13685">
    <property type="entry name" value="Fe-ADH_2"/>
    <property type="match status" value="1"/>
</dbReference>
<evidence type="ECO:0000313" key="11">
    <source>
        <dbReference type="Proteomes" id="UP000437748"/>
    </source>
</evidence>
<sequence length="486" mass="55379">MNCFDLLKNTLLNENINLNSESNVPNQVYSKNYFEFENKMEEILSHFFSNNLKDDSVFILCDGNFKSSELNSNISISDVVIKIISKKYNVIYKNLSLESKTDVDNIHASEYFLNHVNHLIKNDKRCKVYIALGSGTITDLLKHSLYLNAPDSIFISIPTAMTVTAFTSSFSVLDIEGAKRTRISKTIHTTIWIEPLLQAAPITLSRAGYGDLLARFVAYGDWYLAYKLKITETYNELAYRLMEVFSAPLKNLSESIGQNILTNDATQIHASALAMAGIAMSLSGETTPLSGYEHVISHALDFLRLTSNRTLVLHGEQVALASLTSAMSIDWFLENTEFDIKKFRSMNEKETEKLINQFLNSAPYYGNQNNINSIDQSKLLEVKKLFIQDYMIKSEKWNKARENFDSFLNELPQIKKHLSNITIRSYEMQKLLENAKLPTYPEITNPPTSALEFRWALRFSPFIRSRFCIADLIFWIGEDTCVVAAI</sequence>
<dbReference type="PANTHER" id="PTHR43616">
    <property type="entry name" value="GLYCEROL DEHYDROGENASE"/>
    <property type="match status" value="1"/>
</dbReference>
<proteinExistence type="predicted"/>
<keyword evidence="11" id="KW-1185">Reference proteome</keyword>
<protein>
    <submittedName>
        <fullName evidence="10">Iron-containing alcohol dehydrogenase</fullName>
    </submittedName>
</protein>
<dbReference type="AlphaFoldDB" id="A0A6N6VS43"/>
<evidence type="ECO:0000256" key="5">
    <source>
        <dbReference type="ARBA" id="ARBA00023002"/>
    </source>
</evidence>
<evidence type="ECO:0000256" key="4">
    <source>
        <dbReference type="ARBA" id="ARBA00022857"/>
    </source>
</evidence>
<accession>A0A6N6VS43</accession>
<evidence type="ECO:0000256" key="8">
    <source>
        <dbReference type="ARBA" id="ARBA00023209"/>
    </source>
</evidence>
<reference evidence="10 11" key="1">
    <citation type="submission" date="2019-10" db="EMBL/GenBank/DDBJ databases">
        <title>New species of Slilvanegrellaceae.</title>
        <authorList>
            <person name="Pitt A."/>
            <person name="Hahn M.W."/>
        </authorList>
    </citation>
    <scope>NUCLEOTIDE SEQUENCE [LARGE SCALE GENOMIC DNA]</scope>
    <source>
        <strain evidence="10 11">SP-Ram-0.45-NSY-1</strain>
    </source>
</reference>
<dbReference type="OrthoDB" id="3812122at2"/>
<dbReference type="GO" id="GO:0046872">
    <property type="term" value="F:metal ion binding"/>
    <property type="evidence" value="ECO:0007669"/>
    <property type="project" value="UniProtKB-KW"/>
</dbReference>
<keyword evidence="8" id="KW-0594">Phospholipid biosynthesis</keyword>
<evidence type="ECO:0000256" key="2">
    <source>
        <dbReference type="ARBA" id="ARBA00022516"/>
    </source>
</evidence>
<dbReference type="GO" id="GO:0008654">
    <property type="term" value="P:phospholipid biosynthetic process"/>
    <property type="evidence" value="ECO:0007669"/>
    <property type="project" value="UniProtKB-KW"/>
</dbReference>
<dbReference type="GO" id="GO:0016614">
    <property type="term" value="F:oxidoreductase activity, acting on CH-OH group of donors"/>
    <property type="evidence" value="ECO:0007669"/>
    <property type="project" value="InterPro"/>
</dbReference>
<evidence type="ECO:0000256" key="9">
    <source>
        <dbReference type="ARBA" id="ARBA00023264"/>
    </source>
</evidence>
<organism evidence="10 11">
    <name type="scientific">Silvanigrella paludirubra</name>
    <dbReference type="NCBI Taxonomy" id="2499159"/>
    <lineage>
        <taxon>Bacteria</taxon>
        <taxon>Pseudomonadati</taxon>
        <taxon>Bdellovibrionota</taxon>
        <taxon>Oligoflexia</taxon>
        <taxon>Silvanigrellales</taxon>
        <taxon>Silvanigrellaceae</taxon>
        <taxon>Silvanigrella</taxon>
    </lineage>
</organism>
<keyword evidence="2" id="KW-0444">Lipid biosynthesis</keyword>
<dbReference type="Gene3D" id="3.40.50.1970">
    <property type="match status" value="1"/>
</dbReference>
<dbReference type="Gene3D" id="1.20.1090.10">
    <property type="entry name" value="Dehydroquinate synthase-like - alpha domain"/>
    <property type="match status" value="1"/>
</dbReference>
<comment type="caution">
    <text evidence="10">The sequence shown here is derived from an EMBL/GenBank/DDBJ whole genome shotgun (WGS) entry which is preliminary data.</text>
</comment>
<evidence type="ECO:0000256" key="7">
    <source>
        <dbReference type="ARBA" id="ARBA00023098"/>
    </source>
</evidence>
<gene>
    <name evidence="10" type="ORF">GCL60_14975</name>
</gene>
<keyword evidence="9" id="KW-1208">Phospholipid metabolism</keyword>
<keyword evidence="5" id="KW-0560">Oxidoreductase</keyword>
<evidence type="ECO:0000256" key="6">
    <source>
        <dbReference type="ARBA" id="ARBA00023027"/>
    </source>
</evidence>
<evidence type="ECO:0000256" key="3">
    <source>
        <dbReference type="ARBA" id="ARBA00022723"/>
    </source>
</evidence>
<keyword evidence="1" id="KW-0963">Cytoplasm</keyword>
<dbReference type="InterPro" id="IPR032837">
    <property type="entry name" value="G1PDH"/>
</dbReference>
<dbReference type="InterPro" id="IPR016205">
    <property type="entry name" value="Glycerol_DH"/>
</dbReference>
<name>A0A6N6VS43_9BACT</name>
<keyword evidence="3" id="KW-0479">Metal-binding</keyword>
<evidence type="ECO:0000256" key="1">
    <source>
        <dbReference type="ARBA" id="ARBA00022490"/>
    </source>
</evidence>
<keyword evidence="7" id="KW-0443">Lipid metabolism</keyword>
<keyword evidence="6" id="KW-0520">NAD</keyword>
<dbReference type="SUPFAM" id="SSF56796">
    <property type="entry name" value="Dehydroquinate synthase-like"/>
    <property type="match status" value="1"/>
</dbReference>
<evidence type="ECO:0000313" key="10">
    <source>
        <dbReference type="EMBL" id="KAB8037130.1"/>
    </source>
</evidence>
<dbReference type="PANTHER" id="PTHR43616:SF5">
    <property type="entry name" value="GLYCEROL DEHYDROGENASE 1"/>
    <property type="match status" value="1"/>
</dbReference>
<dbReference type="RefSeq" id="WP_153421548.1">
    <property type="nucleotide sequence ID" value="NZ_WFLM01000005.1"/>
</dbReference>
<keyword evidence="4" id="KW-0521">NADP</keyword>